<dbReference type="SUPFAM" id="SSF161098">
    <property type="entry name" value="MetI-like"/>
    <property type="match status" value="1"/>
</dbReference>
<keyword evidence="4 7" id="KW-0812">Transmembrane</keyword>
<dbReference type="AlphaFoldDB" id="A0A7Y9KQC2"/>
<proteinExistence type="inferred from homology"/>
<protein>
    <submittedName>
        <fullName evidence="10">Raffinose/stachyose/melibiose transport system permease protein</fullName>
    </submittedName>
</protein>
<dbReference type="EMBL" id="JACCBW010000001">
    <property type="protein sequence ID" value="NYE35440.1"/>
    <property type="molecule type" value="Genomic_DNA"/>
</dbReference>
<evidence type="ECO:0000256" key="8">
    <source>
        <dbReference type="SAM" id="MobiDB-lite"/>
    </source>
</evidence>
<evidence type="ECO:0000256" key="3">
    <source>
        <dbReference type="ARBA" id="ARBA00022475"/>
    </source>
</evidence>
<evidence type="ECO:0000256" key="7">
    <source>
        <dbReference type="RuleBase" id="RU363032"/>
    </source>
</evidence>
<evidence type="ECO:0000259" key="9">
    <source>
        <dbReference type="PROSITE" id="PS50928"/>
    </source>
</evidence>
<feature type="transmembrane region" description="Helical" evidence="7">
    <location>
        <begin position="45"/>
        <end position="65"/>
    </location>
</feature>
<dbReference type="InterPro" id="IPR000515">
    <property type="entry name" value="MetI-like"/>
</dbReference>
<keyword evidence="5 7" id="KW-1133">Transmembrane helix</keyword>
<gene>
    <name evidence="10" type="ORF">F4692_000544</name>
</gene>
<organism evidence="10 11">
    <name type="scientific">Nocardioides cavernae</name>
    <dbReference type="NCBI Taxonomy" id="1921566"/>
    <lineage>
        <taxon>Bacteria</taxon>
        <taxon>Bacillati</taxon>
        <taxon>Actinomycetota</taxon>
        <taxon>Actinomycetes</taxon>
        <taxon>Propionibacteriales</taxon>
        <taxon>Nocardioidaceae</taxon>
        <taxon>Nocardioides</taxon>
    </lineage>
</organism>
<sequence>MTLPSLTAEPDVGAGDPAPAERPDTVRAGRSPGGRRTTARERLEIVAFVSPALVLLGLFVVWPVLSAVRMSLYRWRGFGPMDDFVGLDNYRRVLTDDVFTQAVTHNLVIVVLSIAIQLPLGLAVALLLNRRMRGRGVVRTLIFVPYVLAEVIAGVIWFQLMIPDTGVVDGLLGGVGVTPPDQGFLGTPGLALWAVMAVLTWKYLGLAILLLLAGLQSVPEEVYEAAQLDGASWWQTQRRIVVPLLGPTIRTWCFLSMIGSLQLFDMVWVLTGGGPANATTTMATYLVTQGTQRGNYGIAGAASVVLFVIGVVMAALYQRLVLRRDTEDAR</sequence>
<dbReference type="Gene3D" id="1.10.3720.10">
    <property type="entry name" value="MetI-like"/>
    <property type="match status" value="1"/>
</dbReference>
<dbReference type="RefSeq" id="WP_308645131.1">
    <property type="nucleotide sequence ID" value="NZ_JACCBW010000001.1"/>
</dbReference>
<comment type="subcellular location">
    <subcellularLocation>
        <location evidence="1 7">Cell membrane</location>
        <topology evidence="1 7">Multi-pass membrane protein</topology>
    </subcellularLocation>
</comment>
<dbReference type="GO" id="GO:0055085">
    <property type="term" value="P:transmembrane transport"/>
    <property type="evidence" value="ECO:0007669"/>
    <property type="project" value="InterPro"/>
</dbReference>
<keyword evidence="2 7" id="KW-0813">Transport</keyword>
<feature type="transmembrane region" description="Helical" evidence="7">
    <location>
        <begin position="190"/>
        <end position="213"/>
    </location>
</feature>
<name>A0A7Y9KQC2_9ACTN</name>
<dbReference type="PANTHER" id="PTHR30193">
    <property type="entry name" value="ABC TRANSPORTER PERMEASE PROTEIN"/>
    <property type="match status" value="1"/>
</dbReference>
<dbReference type="PROSITE" id="PS50928">
    <property type="entry name" value="ABC_TM1"/>
    <property type="match status" value="1"/>
</dbReference>
<evidence type="ECO:0000256" key="5">
    <source>
        <dbReference type="ARBA" id="ARBA00022989"/>
    </source>
</evidence>
<evidence type="ECO:0000313" key="10">
    <source>
        <dbReference type="EMBL" id="NYE35440.1"/>
    </source>
</evidence>
<comment type="caution">
    <text evidence="10">The sequence shown here is derived from an EMBL/GenBank/DDBJ whole genome shotgun (WGS) entry which is preliminary data.</text>
</comment>
<dbReference type="InterPro" id="IPR035906">
    <property type="entry name" value="MetI-like_sf"/>
</dbReference>
<feature type="transmembrane region" description="Helical" evidence="7">
    <location>
        <begin position="140"/>
        <end position="162"/>
    </location>
</feature>
<feature type="transmembrane region" description="Helical" evidence="7">
    <location>
        <begin position="107"/>
        <end position="128"/>
    </location>
</feature>
<keyword evidence="11" id="KW-1185">Reference proteome</keyword>
<evidence type="ECO:0000256" key="4">
    <source>
        <dbReference type="ARBA" id="ARBA00022692"/>
    </source>
</evidence>
<keyword evidence="6 7" id="KW-0472">Membrane</keyword>
<reference evidence="10 11" key="1">
    <citation type="submission" date="2020-07" db="EMBL/GenBank/DDBJ databases">
        <authorList>
            <person name="Partida-Martinez L."/>
            <person name="Huntemann M."/>
            <person name="Clum A."/>
            <person name="Wang J."/>
            <person name="Palaniappan K."/>
            <person name="Ritter S."/>
            <person name="Chen I.-M."/>
            <person name="Stamatis D."/>
            <person name="Reddy T."/>
            <person name="O'Malley R."/>
            <person name="Daum C."/>
            <person name="Shapiro N."/>
            <person name="Ivanova N."/>
            <person name="Kyrpides N."/>
            <person name="Woyke T."/>
        </authorList>
    </citation>
    <scope>NUCLEOTIDE SEQUENCE [LARGE SCALE GENOMIC DNA]</scope>
    <source>
        <strain evidence="10 11">AT2.17</strain>
    </source>
</reference>
<dbReference type="Proteomes" id="UP000549911">
    <property type="component" value="Unassembled WGS sequence"/>
</dbReference>
<feature type="domain" description="ABC transmembrane type-1" evidence="9">
    <location>
        <begin position="103"/>
        <end position="317"/>
    </location>
</feature>
<evidence type="ECO:0000313" key="11">
    <source>
        <dbReference type="Proteomes" id="UP000549911"/>
    </source>
</evidence>
<dbReference type="InterPro" id="IPR051393">
    <property type="entry name" value="ABC_transporter_permease"/>
</dbReference>
<feature type="transmembrane region" description="Helical" evidence="7">
    <location>
        <begin position="296"/>
        <end position="317"/>
    </location>
</feature>
<accession>A0A7Y9KQC2</accession>
<dbReference type="CDD" id="cd06261">
    <property type="entry name" value="TM_PBP2"/>
    <property type="match status" value="1"/>
</dbReference>
<keyword evidence="3" id="KW-1003">Cell membrane</keyword>
<dbReference type="Pfam" id="PF00528">
    <property type="entry name" value="BPD_transp_1"/>
    <property type="match status" value="1"/>
</dbReference>
<evidence type="ECO:0000256" key="1">
    <source>
        <dbReference type="ARBA" id="ARBA00004651"/>
    </source>
</evidence>
<dbReference type="GO" id="GO:0005886">
    <property type="term" value="C:plasma membrane"/>
    <property type="evidence" value="ECO:0007669"/>
    <property type="project" value="UniProtKB-SubCell"/>
</dbReference>
<comment type="similarity">
    <text evidence="7">Belongs to the binding-protein-dependent transport system permease family.</text>
</comment>
<dbReference type="PANTHER" id="PTHR30193:SF37">
    <property type="entry name" value="INNER MEMBRANE ABC TRANSPORTER PERMEASE PROTEIN YCJO"/>
    <property type="match status" value="1"/>
</dbReference>
<feature type="region of interest" description="Disordered" evidence="8">
    <location>
        <begin position="1"/>
        <end position="35"/>
    </location>
</feature>
<evidence type="ECO:0000256" key="2">
    <source>
        <dbReference type="ARBA" id="ARBA00022448"/>
    </source>
</evidence>
<reference evidence="10 11" key="2">
    <citation type="submission" date="2020-08" db="EMBL/GenBank/DDBJ databases">
        <title>The Agave Microbiome: Exploring the role of microbial communities in plant adaptations to desert environments.</title>
        <authorList>
            <person name="Partida-Martinez L.P."/>
        </authorList>
    </citation>
    <scope>NUCLEOTIDE SEQUENCE [LARGE SCALE GENOMIC DNA]</scope>
    <source>
        <strain evidence="10 11">AT2.17</strain>
    </source>
</reference>
<evidence type="ECO:0000256" key="6">
    <source>
        <dbReference type="ARBA" id="ARBA00023136"/>
    </source>
</evidence>